<name>A0A2R5F4X3_9BACL</name>
<dbReference type="EMBL" id="BDQX01000394">
    <property type="protein sequence ID" value="GBG11291.1"/>
    <property type="molecule type" value="Genomic_DNA"/>
</dbReference>
<gene>
    <name evidence="5" type="ORF">PAT3040_06091</name>
</gene>
<sequence>MVLELQRYMEWRYSESITVRSLAAQVHLTPSYLIRLFKEHTGYTPGQYLLRIRLKAAARYLQESDLPIKAIAEKIGFNSIHYFTRRFKHQYGDSPASWRKKLVI</sequence>
<keyword evidence="1" id="KW-0805">Transcription regulation</keyword>
<dbReference type="InterPro" id="IPR018062">
    <property type="entry name" value="HTH_AraC-typ_CS"/>
</dbReference>
<dbReference type="AlphaFoldDB" id="A0A2R5F4X3"/>
<dbReference type="InterPro" id="IPR020449">
    <property type="entry name" value="Tscrpt_reg_AraC-type_HTH"/>
</dbReference>
<comment type="caution">
    <text evidence="5">The sequence shown here is derived from an EMBL/GenBank/DDBJ whole genome shotgun (WGS) entry which is preliminary data.</text>
</comment>
<organism evidence="5 6">
    <name type="scientific">Paenibacillus agaridevorans</name>
    <dbReference type="NCBI Taxonomy" id="171404"/>
    <lineage>
        <taxon>Bacteria</taxon>
        <taxon>Bacillati</taxon>
        <taxon>Bacillota</taxon>
        <taxon>Bacilli</taxon>
        <taxon>Bacillales</taxon>
        <taxon>Paenibacillaceae</taxon>
        <taxon>Paenibacillus</taxon>
    </lineage>
</organism>
<evidence type="ECO:0000256" key="1">
    <source>
        <dbReference type="ARBA" id="ARBA00023015"/>
    </source>
</evidence>
<evidence type="ECO:0000256" key="3">
    <source>
        <dbReference type="ARBA" id="ARBA00023163"/>
    </source>
</evidence>
<dbReference type="PANTHER" id="PTHR43280">
    <property type="entry name" value="ARAC-FAMILY TRANSCRIPTIONAL REGULATOR"/>
    <property type="match status" value="1"/>
</dbReference>
<dbReference type="SUPFAM" id="SSF46689">
    <property type="entry name" value="Homeodomain-like"/>
    <property type="match status" value="2"/>
</dbReference>
<evidence type="ECO:0000313" key="6">
    <source>
        <dbReference type="Proteomes" id="UP000245202"/>
    </source>
</evidence>
<dbReference type="Proteomes" id="UP000245202">
    <property type="component" value="Unassembled WGS sequence"/>
</dbReference>
<evidence type="ECO:0000259" key="4">
    <source>
        <dbReference type="PROSITE" id="PS01124"/>
    </source>
</evidence>
<keyword evidence="6" id="KW-1185">Reference proteome</keyword>
<keyword evidence="3" id="KW-0804">Transcription</keyword>
<accession>A0A2R5F4X3</accession>
<dbReference type="SMART" id="SM00342">
    <property type="entry name" value="HTH_ARAC"/>
    <property type="match status" value="1"/>
</dbReference>
<dbReference type="GO" id="GO:0043565">
    <property type="term" value="F:sequence-specific DNA binding"/>
    <property type="evidence" value="ECO:0007669"/>
    <property type="project" value="InterPro"/>
</dbReference>
<reference evidence="5 6" key="1">
    <citation type="submission" date="2017-08" db="EMBL/GenBank/DDBJ databases">
        <title>Substantial Increase in Enzyme Production by Combined Drug-Resistance Mutations in Paenibacillus agaridevorans.</title>
        <authorList>
            <person name="Tanaka Y."/>
            <person name="Funane K."/>
            <person name="Hosaka T."/>
            <person name="Shiwa Y."/>
            <person name="Fujita N."/>
            <person name="Miyazaki T."/>
            <person name="Yoshikawa H."/>
            <person name="Murakami K."/>
            <person name="Kasahara K."/>
            <person name="Inaoka T."/>
            <person name="Hiraga Y."/>
            <person name="Ochi K."/>
        </authorList>
    </citation>
    <scope>NUCLEOTIDE SEQUENCE [LARGE SCALE GENOMIC DNA]</scope>
    <source>
        <strain evidence="5 6">T-3040</strain>
    </source>
</reference>
<proteinExistence type="predicted"/>
<dbReference type="PANTHER" id="PTHR43280:SF2">
    <property type="entry name" value="HTH-TYPE TRANSCRIPTIONAL REGULATOR EXSA"/>
    <property type="match status" value="1"/>
</dbReference>
<dbReference type="InterPro" id="IPR018060">
    <property type="entry name" value="HTH_AraC"/>
</dbReference>
<dbReference type="PROSITE" id="PS01124">
    <property type="entry name" value="HTH_ARAC_FAMILY_2"/>
    <property type="match status" value="1"/>
</dbReference>
<evidence type="ECO:0000256" key="2">
    <source>
        <dbReference type="ARBA" id="ARBA00023125"/>
    </source>
</evidence>
<protein>
    <submittedName>
        <fullName evidence="5">Putative AraC family transcriptional regulator</fullName>
    </submittedName>
</protein>
<dbReference type="InterPro" id="IPR009057">
    <property type="entry name" value="Homeodomain-like_sf"/>
</dbReference>
<feature type="domain" description="HTH araC/xylS-type" evidence="4">
    <location>
        <begin position="3"/>
        <end position="101"/>
    </location>
</feature>
<dbReference type="PRINTS" id="PR00032">
    <property type="entry name" value="HTHARAC"/>
</dbReference>
<keyword evidence="2" id="KW-0238">DNA-binding</keyword>
<evidence type="ECO:0000313" key="5">
    <source>
        <dbReference type="EMBL" id="GBG11291.1"/>
    </source>
</evidence>
<dbReference type="PROSITE" id="PS00041">
    <property type="entry name" value="HTH_ARAC_FAMILY_1"/>
    <property type="match status" value="1"/>
</dbReference>
<dbReference type="Pfam" id="PF12833">
    <property type="entry name" value="HTH_18"/>
    <property type="match status" value="1"/>
</dbReference>
<dbReference type="Gene3D" id="1.10.10.60">
    <property type="entry name" value="Homeodomain-like"/>
    <property type="match status" value="2"/>
</dbReference>
<dbReference type="GO" id="GO:0003700">
    <property type="term" value="F:DNA-binding transcription factor activity"/>
    <property type="evidence" value="ECO:0007669"/>
    <property type="project" value="InterPro"/>
</dbReference>